<keyword evidence="3" id="KW-0804">Transcription</keyword>
<evidence type="ECO:0000256" key="1">
    <source>
        <dbReference type="ARBA" id="ARBA00023015"/>
    </source>
</evidence>
<dbReference type="SUPFAM" id="SSF46689">
    <property type="entry name" value="Homeodomain-like"/>
    <property type="match status" value="2"/>
</dbReference>
<dbReference type="AlphaFoldDB" id="A0AB35JMU4"/>
<dbReference type="EMBL" id="JAGSOW010000002">
    <property type="protein sequence ID" value="MDC3735249.1"/>
    <property type="molecule type" value="Genomic_DNA"/>
</dbReference>
<organism evidence="5 6">
    <name type="scientific">Pseudomonas syringae pv. syringae</name>
    <dbReference type="NCBI Taxonomy" id="321"/>
    <lineage>
        <taxon>Bacteria</taxon>
        <taxon>Pseudomonadati</taxon>
        <taxon>Pseudomonadota</taxon>
        <taxon>Gammaproteobacteria</taxon>
        <taxon>Pseudomonadales</taxon>
        <taxon>Pseudomonadaceae</taxon>
        <taxon>Pseudomonas</taxon>
        <taxon>Pseudomonas syringae</taxon>
    </lineage>
</organism>
<dbReference type="PANTHER" id="PTHR43130:SF3">
    <property type="entry name" value="HTH-TYPE TRANSCRIPTIONAL REGULATOR RV1931C"/>
    <property type="match status" value="1"/>
</dbReference>
<dbReference type="GO" id="GO:0003700">
    <property type="term" value="F:DNA-binding transcription factor activity"/>
    <property type="evidence" value="ECO:0007669"/>
    <property type="project" value="InterPro"/>
</dbReference>
<keyword evidence="2" id="KW-0238">DNA-binding</keyword>
<evidence type="ECO:0000259" key="4">
    <source>
        <dbReference type="PROSITE" id="PS01124"/>
    </source>
</evidence>
<dbReference type="Pfam" id="PF12833">
    <property type="entry name" value="HTH_18"/>
    <property type="match status" value="1"/>
</dbReference>
<evidence type="ECO:0000256" key="2">
    <source>
        <dbReference type="ARBA" id="ARBA00023125"/>
    </source>
</evidence>
<evidence type="ECO:0000256" key="3">
    <source>
        <dbReference type="ARBA" id="ARBA00023163"/>
    </source>
</evidence>
<dbReference type="Proteomes" id="UP001220207">
    <property type="component" value="Unassembled WGS sequence"/>
</dbReference>
<reference evidence="5" key="1">
    <citation type="submission" date="2021-04" db="EMBL/GenBank/DDBJ databases">
        <title>Genome Sequence and Comparative Genome Analysis of Pseudomonas syringae pv. syringae strains EC33 and LMG5496 isolated from Citrus plants from Tunisia and Greece.</title>
        <authorList>
            <person name="Abdellatif E."/>
            <person name="Baeyen S."/>
        </authorList>
    </citation>
    <scope>NUCLEOTIDE SEQUENCE</scope>
    <source>
        <strain evidence="5">LMG 5496</strain>
    </source>
</reference>
<dbReference type="SUPFAM" id="SSF52317">
    <property type="entry name" value="Class I glutamine amidotransferase-like"/>
    <property type="match status" value="1"/>
</dbReference>
<dbReference type="PANTHER" id="PTHR43130">
    <property type="entry name" value="ARAC-FAMILY TRANSCRIPTIONAL REGULATOR"/>
    <property type="match status" value="1"/>
</dbReference>
<dbReference type="InterPro" id="IPR029062">
    <property type="entry name" value="Class_I_gatase-like"/>
</dbReference>
<comment type="caution">
    <text evidence="5">The sequence shown here is derived from an EMBL/GenBank/DDBJ whole genome shotgun (WGS) entry which is preliminary data.</text>
</comment>
<protein>
    <submittedName>
        <fullName evidence="5">Helix-turn-helix domain-containing protein</fullName>
    </submittedName>
</protein>
<dbReference type="InterPro" id="IPR018062">
    <property type="entry name" value="HTH_AraC-typ_CS"/>
</dbReference>
<name>A0AB35JMU4_PSESY</name>
<dbReference type="GO" id="GO:0043565">
    <property type="term" value="F:sequence-specific DNA binding"/>
    <property type="evidence" value="ECO:0007669"/>
    <property type="project" value="InterPro"/>
</dbReference>
<evidence type="ECO:0000313" key="6">
    <source>
        <dbReference type="Proteomes" id="UP001220207"/>
    </source>
</evidence>
<dbReference type="PROSITE" id="PS01124">
    <property type="entry name" value="HTH_ARAC_FAMILY_2"/>
    <property type="match status" value="1"/>
</dbReference>
<keyword evidence="1" id="KW-0805">Transcription regulation</keyword>
<dbReference type="SMART" id="SM00342">
    <property type="entry name" value="HTH_ARAC"/>
    <property type="match status" value="1"/>
</dbReference>
<sequence>MNTRTVHFLVYSDLNMLDLAGPLEVFRTANHFSKSLAAPYTLDLVALSGNSSILPGSSITTSILDQHTPSPHTLVIPGGPGVYDFRDHPAFNPLFLNYVNKAERIISVCTGAFALAATGKLKGRRATTHWSEYERLEESYPDIIVEKGPIFVSDGNVWSSGGITSGIDLCLSIIENDLGHSAALQIAKHLVVFLKRPGDQSQFSSTLELQTKSGEFSDLHAWVNDNLSREITVPVLANYMNMSERTLMRKYKATMGQTPTKMVEMLRLEAVRRLLVKSHKPLKEVASITGLGDEANLIRIFVRVFGITPTQYKASFRSTLA</sequence>
<dbReference type="PROSITE" id="PS00041">
    <property type="entry name" value="HTH_ARAC_FAMILY_1"/>
    <property type="match status" value="1"/>
</dbReference>
<accession>A0AB35JMU4</accession>
<dbReference type="CDD" id="cd03137">
    <property type="entry name" value="GATase1_AraC_1"/>
    <property type="match status" value="1"/>
</dbReference>
<evidence type="ECO:0000313" key="5">
    <source>
        <dbReference type="EMBL" id="MDC3735249.1"/>
    </source>
</evidence>
<dbReference type="InterPro" id="IPR002818">
    <property type="entry name" value="DJ-1/PfpI"/>
</dbReference>
<proteinExistence type="predicted"/>
<dbReference type="InterPro" id="IPR052158">
    <property type="entry name" value="INH-QAR"/>
</dbReference>
<dbReference type="InterPro" id="IPR009057">
    <property type="entry name" value="Homeodomain-like_sf"/>
</dbReference>
<dbReference type="Pfam" id="PF01965">
    <property type="entry name" value="DJ-1_PfpI"/>
    <property type="match status" value="1"/>
</dbReference>
<feature type="domain" description="HTH araC/xylS-type" evidence="4">
    <location>
        <begin position="217"/>
        <end position="315"/>
    </location>
</feature>
<dbReference type="InterPro" id="IPR018060">
    <property type="entry name" value="HTH_AraC"/>
</dbReference>
<dbReference type="GO" id="GO:0009893">
    <property type="term" value="P:positive regulation of metabolic process"/>
    <property type="evidence" value="ECO:0007669"/>
    <property type="project" value="UniProtKB-ARBA"/>
</dbReference>
<gene>
    <name evidence="5" type="ORF">KDL27_05535</name>
</gene>
<dbReference type="Gene3D" id="1.10.10.60">
    <property type="entry name" value="Homeodomain-like"/>
    <property type="match status" value="1"/>
</dbReference>
<dbReference type="Gene3D" id="3.40.50.880">
    <property type="match status" value="1"/>
</dbReference>
<dbReference type="RefSeq" id="WP_137202094.1">
    <property type="nucleotide sequence ID" value="NZ_JAGSOW010000002.1"/>
</dbReference>